<organism evidence="2">
    <name type="scientific">hydrothermal vent metagenome</name>
    <dbReference type="NCBI Taxonomy" id="652676"/>
    <lineage>
        <taxon>unclassified sequences</taxon>
        <taxon>metagenomes</taxon>
        <taxon>ecological metagenomes</taxon>
    </lineage>
</organism>
<dbReference type="InterPro" id="IPR035093">
    <property type="entry name" value="RelE/ParE_toxin_dom_sf"/>
</dbReference>
<name>A0A3B1CAB6_9ZZZZ</name>
<sequence length="98" mass="11491">MTQWTYRFRVPDEVAKLLRQMHPHLKKKIKAGLKTIIGDPNSGKALKDELIGLRSFRVSRFRIIYRIASNKVLDIIAIGPRARIYEETFLLLKKEKNK</sequence>
<keyword evidence="1" id="KW-1277">Toxin-antitoxin system</keyword>
<evidence type="ECO:0000256" key="1">
    <source>
        <dbReference type="ARBA" id="ARBA00022649"/>
    </source>
</evidence>
<dbReference type="SUPFAM" id="SSF143011">
    <property type="entry name" value="RelE-like"/>
    <property type="match status" value="1"/>
</dbReference>
<dbReference type="EMBL" id="UOGF01000024">
    <property type="protein sequence ID" value="VAX27159.1"/>
    <property type="molecule type" value="Genomic_DNA"/>
</dbReference>
<evidence type="ECO:0000313" key="2">
    <source>
        <dbReference type="EMBL" id="VAX27159.1"/>
    </source>
</evidence>
<reference evidence="2" key="1">
    <citation type="submission" date="2018-06" db="EMBL/GenBank/DDBJ databases">
        <authorList>
            <person name="Zhirakovskaya E."/>
        </authorList>
    </citation>
    <scope>NUCLEOTIDE SEQUENCE</scope>
</reference>
<proteinExistence type="predicted"/>
<evidence type="ECO:0008006" key="3">
    <source>
        <dbReference type="Google" id="ProtNLM"/>
    </source>
</evidence>
<accession>A0A3B1CAB6</accession>
<dbReference type="InterPro" id="IPR007712">
    <property type="entry name" value="RelE/ParE_toxin"/>
</dbReference>
<dbReference type="AlphaFoldDB" id="A0A3B1CAB6"/>
<dbReference type="Pfam" id="PF05016">
    <property type="entry name" value="ParE_toxin"/>
    <property type="match status" value="1"/>
</dbReference>
<gene>
    <name evidence="2" type="ORF">MNBD_NITROSPIRAE01-2045</name>
</gene>
<dbReference type="Gene3D" id="3.30.2310.20">
    <property type="entry name" value="RelE-like"/>
    <property type="match status" value="1"/>
</dbReference>
<protein>
    <recommendedName>
        <fullName evidence="3">RelE/StbE replicon stabilization toxin</fullName>
    </recommendedName>
</protein>